<protein>
    <submittedName>
        <fullName evidence="1">Uncharacterized protein</fullName>
    </submittedName>
</protein>
<keyword evidence="2" id="KW-1185">Reference proteome</keyword>
<comment type="caution">
    <text evidence="1">The sequence shown here is derived from an EMBL/GenBank/DDBJ whole genome shotgun (WGS) entry which is preliminary data.</text>
</comment>
<gene>
    <name evidence="1" type="ORF">ETU37_08210</name>
</gene>
<sequence>MTLSRHETLPGADSLVPRLGAVTDTTLGLALVVAAAGSRTVRRTRPVWSPFVTLADRVGDTARQHTPVSRAVGALAEQGARLRGRVVSDAGDLLDRLLPTVVVEVLRRLDLTRIVIDNVDLDRVVAAVDLDSAVGRVDIEQILDRVDVEAVAARVDVDAVAARLDMDGVLDRMDLTELALRRLDWDVLVAAVLDHVDLEAIALEVIESVDLPDIIRESSGALTSDTVRSARIRGAAADQALGRMRDRLRSRHNGAGVPASDRSVGP</sequence>
<evidence type="ECO:0000313" key="2">
    <source>
        <dbReference type="Proteomes" id="UP000291189"/>
    </source>
</evidence>
<dbReference type="AlphaFoldDB" id="A0A4Q5J551"/>
<proteinExistence type="predicted"/>
<dbReference type="Proteomes" id="UP000291189">
    <property type="component" value="Unassembled WGS sequence"/>
</dbReference>
<reference evidence="1 2" key="1">
    <citation type="submission" date="2019-01" db="EMBL/GenBank/DDBJ databases">
        <title>Nocardioides guangzhouensis sp. nov., an actinobacterium isolated from soil.</title>
        <authorList>
            <person name="Fu Y."/>
            <person name="Cai Y."/>
            <person name="Lin Z."/>
            <person name="Chen P."/>
        </authorList>
    </citation>
    <scope>NUCLEOTIDE SEQUENCE [LARGE SCALE GENOMIC DNA]</scope>
    <source>
        <strain evidence="1 2">NBRC 105384</strain>
    </source>
</reference>
<evidence type="ECO:0000313" key="1">
    <source>
        <dbReference type="EMBL" id="RYU12928.1"/>
    </source>
</evidence>
<name>A0A4Q5J551_9ACTN</name>
<dbReference type="OrthoDB" id="3826156at2"/>
<dbReference type="EMBL" id="SDPU01000020">
    <property type="protein sequence ID" value="RYU12928.1"/>
    <property type="molecule type" value="Genomic_DNA"/>
</dbReference>
<accession>A0A4Q5J551</accession>
<organism evidence="1 2">
    <name type="scientific">Nocardioides iriomotensis</name>
    <dbReference type="NCBI Taxonomy" id="715784"/>
    <lineage>
        <taxon>Bacteria</taxon>
        <taxon>Bacillati</taxon>
        <taxon>Actinomycetota</taxon>
        <taxon>Actinomycetes</taxon>
        <taxon>Propionibacteriales</taxon>
        <taxon>Nocardioidaceae</taxon>
        <taxon>Nocardioides</taxon>
    </lineage>
</organism>
<dbReference type="RefSeq" id="WP_129986747.1">
    <property type="nucleotide sequence ID" value="NZ_SDPU01000020.1"/>
</dbReference>